<dbReference type="KEGG" id="mhos:CXR34_03265"/>
<evidence type="ECO:0000256" key="4">
    <source>
        <dbReference type="ARBA" id="ARBA00022777"/>
    </source>
</evidence>
<dbReference type="PROSITE" id="PS51255">
    <property type="entry name" value="ADPK"/>
    <property type="match status" value="1"/>
</dbReference>
<keyword evidence="6" id="KW-0324">Glycolysis</keyword>
<keyword evidence="1" id="KW-0963">Cytoplasm</keyword>
<protein>
    <recommendedName>
        <fullName evidence="9">ADP-dependent phosphofructokinase/glucokinase</fullName>
    </recommendedName>
</protein>
<dbReference type="PANTHER" id="PTHR21208">
    <property type="entry name" value="ADP-DEPENDENT GLUCOKINASE"/>
    <property type="match status" value="1"/>
</dbReference>
<dbReference type="Gene3D" id="3.40.1190.20">
    <property type="match status" value="1"/>
</dbReference>
<dbReference type="GO" id="GO:0006096">
    <property type="term" value="P:glycolytic process"/>
    <property type="evidence" value="ECO:0007669"/>
    <property type="project" value="UniProtKB-KW"/>
</dbReference>
<accession>A0A2K9D4E6</accession>
<reference evidence="7 8" key="1">
    <citation type="submission" date="2017-12" db="EMBL/GenBank/DDBJ databases">
        <title>Isolation and characterization of estrogens degradatiion strain Microbacterium hominis SJTG1.</title>
        <authorList>
            <person name="Xiong W."/>
            <person name="Yin C."/>
            <person name="Zheng D."/>
            <person name="Liang R."/>
        </authorList>
    </citation>
    <scope>NUCLEOTIDE SEQUENCE [LARGE SCALE GENOMIC DNA]</scope>
    <source>
        <strain evidence="7 8">SJTG1</strain>
    </source>
</reference>
<evidence type="ECO:0000256" key="5">
    <source>
        <dbReference type="ARBA" id="ARBA00022842"/>
    </source>
</evidence>
<dbReference type="Proteomes" id="UP000233276">
    <property type="component" value="Chromosome"/>
</dbReference>
<evidence type="ECO:0000313" key="8">
    <source>
        <dbReference type="Proteomes" id="UP000233276"/>
    </source>
</evidence>
<organism evidence="7 8">
    <name type="scientific">Microbacterium hominis</name>
    <dbReference type="NCBI Taxonomy" id="162426"/>
    <lineage>
        <taxon>Bacteria</taxon>
        <taxon>Bacillati</taxon>
        <taxon>Actinomycetota</taxon>
        <taxon>Actinomycetes</taxon>
        <taxon>Micrococcales</taxon>
        <taxon>Microbacteriaceae</taxon>
        <taxon>Microbacterium</taxon>
    </lineage>
</organism>
<dbReference type="GO" id="GO:0046872">
    <property type="term" value="F:metal ion binding"/>
    <property type="evidence" value="ECO:0007669"/>
    <property type="project" value="UniProtKB-KW"/>
</dbReference>
<evidence type="ECO:0000256" key="6">
    <source>
        <dbReference type="ARBA" id="ARBA00023152"/>
    </source>
</evidence>
<evidence type="ECO:0000256" key="1">
    <source>
        <dbReference type="ARBA" id="ARBA00022490"/>
    </source>
</evidence>
<keyword evidence="3" id="KW-0479">Metal-binding</keyword>
<gene>
    <name evidence="7" type="ORF">CXR34_03265</name>
</gene>
<dbReference type="Pfam" id="PF04587">
    <property type="entry name" value="ADP_PFK_GK"/>
    <property type="match status" value="1"/>
</dbReference>
<keyword evidence="4" id="KW-0418">Kinase</keyword>
<dbReference type="GO" id="GO:0006006">
    <property type="term" value="P:glucose metabolic process"/>
    <property type="evidence" value="ECO:0007669"/>
    <property type="project" value="TreeGrafter"/>
</dbReference>
<dbReference type="GO" id="GO:0043843">
    <property type="term" value="F:ADP-specific glucokinase activity"/>
    <property type="evidence" value="ECO:0007669"/>
    <property type="project" value="TreeGrafter"/>
</dbReference>
<dbReference type="InterPro" id="IPR007666">
    <property type="entry name" value="ADP_PFK/GK"/>
</dbReference>
<evidence type="ECO:0000256" key="3">
    <source>
        <dbReference type="ARBA" id="ARBA00022723"/>
    </source>
</evidence>
<evidence type="ECO:0000256" key="2">
    <source>
        <dbReference type="ARBA" id="ARBA00022679"/>
    </source>
</evidence>
<dbReference type="InterPro" id="IPR029056">
    <property type="entry name" value="Ribokinase-like"/>
</dbReference>
<keyword evidence="5" id="KW-0460">Magnesium</keyword>
<dbReference type="SUPFAM" id="SSF53613">
    <property type="entry name" value="Ribokinase-like"/>
    <property type="match status" value="1"/>
</dbReference>
<dbReference type="RefSeq" id="WP_101305540.1">
    <property type="nucleotide sequence ID" value="NZ_CP025299.1"/>
</dbReference>
<evidence type="ECO:0000313" key="7">
    <source>
        <dbReference type="EMBL" id="AUG28575.1"/>
    </source>
</evidence>
<dbReference type="PANTHER" id="PTHR21208:SF1">
    <property type="entry name" value="ADP-DEPENDENT GLUCOKINASE"/>
    <property type="match status" value="1"/>
</dbReference>
<sequence length="401" mass="42790">MSARLVLGLGGTVDYEIRWDAAVISALAHRHGVRRAELTTTAPIDDERALIVAILALFERGVGGERFAATSDILERFAARFETSVTLGGTGVRAGIALANLGIPSTQHLVSIDDNVRRLMPPIIDWVCSATTDTLDPHLIVQYPEGATVALADGEVVAPSANRVIVANDRPNREMAISAQLGDRLRTADAFLVSGFNTMQDAALLASRLDDLWAAMRQLPWGALVYYEDAGFYRRDFAAIARDRLLPRIDVYGMNEDELQEYVGREVDLRDGADVAAALDEAHGLIPVPALVVHTRFWSIAVGPDAPRHRAALEAAVRVSATRYRLGDVFDAADLEVTSRLPRHPDGVGVVAAVGAHRPDAAGVAAVVADTPTPTTIGLGDSFVGGFLSVTRAAVDAATAH</sequence>
<dbReference type="EMBL" id="CP025299">
    <property type="protein sequence ID" value="AUG28575.1"/>
    <property type="molecule type" value="Genomic_DNA"/>
</dbReference>
<proteinExistence type="predicted"/>
<name>A0A2K9D4E6_9MICO</name>
<keyword evidence="2" id="KW-0808">Transferase</keyword>
<evidence type="ECO:0008006" key="9">
    <source>
        <dbReference type="Google" id="ProtNLM"/>
    </source>
</evidence>
<dbReference type="AlphaFoldDB" id="A0A2K9D4E6"/>